<name>A0A0D7B561_9AGAR</name>
<protein>
    <recommendedName>
        <fullName evidence="7">TECPR1-like DysF domain-containing protein</fullName>
    </recommendedName>
</protein>
<keyword evidence="9" id="KW-1185">Reference proteome</keyword>
<gene>
    <name evidence="8" type="ORF">CYLTODRAFT_424449</name>
</gene>
<evidence type="ECO:0000256" key="1">
    <source>
        <dbReference type="ARBA" id="ARBA00004141"/>
    </source>
</evidence>
<dbReference type="AlphaFoldDB" id="A0A0D7B561"/>
<feature type="compositionally biased region" description="Polar residues" evidence="5">
    <location>
        <begin position="46"/>
        <end position="55"/>
    </location>
</feature>
<evidence type="ECO:0000313" key="8">
    <source>
        <dbReference type="EMBL" id="KIY65309.1"/>
    </source>
</evidence>
<feature type="region of interest" description="Disordered" evidence="5">
    <location>
        <begin position="342"/>
        <end position="374"/>
    </location>
</feature>
<sequence length="453" mass="50652">MPSNIDIPPCATRLAAKPGQSTKHTRTRTPPRIRIALPQFDPEQPHSPTSATTPMSPAKSAAMNLIPSMLMSSVPSGPAVDARKHNKVPLMSSKDPLSIGIMSVNFRRFVSKIGPVFWMQDRVEEIITWRKGWQVTTAWMAAYAFICYFPRLLFLLPQIVLIGVMLATNKYTGQPTLLEPPVAPDPEDTAPAEGSVDWQANIQAIQNLMGIYSDLYDAVYPYVFHISRRTPYTQHILTLLCLSILPSLIFISLPYLPIRAICLVAGLGPIIALNPYLQRSCLSAKVALQTNAYLHWARLKLGVDATLPLTSAIQRLIDNSNLTDACWNTDLREVELFENERLGKPGADGESKEGWTKAHLQPDERPGWTRGQDGWNDGSVNSNLTFSLDDGWSFVDTEDWRLDLAGSWTTCGADAGGWVYTNGSWLDAKPAFYSNALTRRRRWTRRIWYSGHR</sequence>
<feature type="region of interest" description="Disordered" evidence="5">
    <location>
        <begin position="1"/>
        <end position="58"/>
    </location>
</feature>
<feature type="transmembrane region" description="Helical" evidence="6">
    <location>
        <begin position="140"/>
        <end position="167"/>
    </location>
</feature>
<feature type="transmembrane region" description="Helical" evidence="6">
    <location>
        <begin position="232"/>
        <end position="253"/>
    </location>
</feature>
<dbReference type="STRING" id="1314674.A0A0D7B561"/>
<comment type="subcellular location">
    <subcellularLocation>
        <location evidence="1">Membrane</location>
        <topology evidence="1">Multi-pass membrane protein</topology>
    </subcellularLocation>
</comment>
<dbReference type="GO" id="GO:0007031">
    <property type="term" value="P:peroxisome organization"/>
    <property type="evidence" value="ECO:0007669"/>
    <property type="project" value="TreeGrafter"/>
</dbReference>
<dbReference type="InterPro" id="IPR010482">
    <property type="entry name" value="TECPR1-like_DysF"/>
</dbReference>
<dbReference type="PANTHER" id="PTHR28304:SF2">
    <property type="entry name" value="PEROXISOMAL MEMBRANE PROTEIN PEX29"/>
    <property type="match status" value="1"/>
</dbReference>
<dbReference type="PANTHER" id="PTHR28304">
    <property type="entry name" value="PEROXISOMAL MEMBRANE PROTEIN PEX29"/>
    <property type="match status" value="1"/>
</dbReference>
<proteinExistence type="predicted"/>
<dbReference type="Pfam" id="PF06398">
    <property type="entry name" value="Pex24p"/>
    <property type="match status" value="1"/>
</dbReference>
<organism evidence="8 9">
    <name type="scientific">Cylindrobasidium torrendii FP15055 ss-10</name>
    <dbReference type="NCBI Taxonomy" id="1314674"/>
    <lineage>
        <taxon>Eukaryota</taxon>
        <taxon>Fungi</taxon>
        <taxon>Dikarya</taxon>
        <taxon>Basidiomycota</taxon>
        <taxon>Agaricomycotina</taxon>
        <taxon>Agaricomycetes</taxon>
        <taxon>Agaricomycetidae</taxon>
        <taxon>Agaricales</taxon>
        <taxon>Marasmiineae</taxon>
        <taxon>Physalacriaceae</taxon>
        <taxon>Cylindrobasidium</taxon>
    </lineage>
</organism>
<keyword evidence="2 6" id="KW-0812">Transmembrane</keyword>
<dbReference type="InterPro" id="IPR052816">
    <property type="entry name" value="Peroxisomal_Membrane_PEX28-32"/>
</dbReference>
<feature type="compositionally biased region" description="Basic and acidic residues" evidence="5">
    <location>
        <begin position="342"/>
        <end position="367"/>
    </location>
</feature>
<evidence type="ECO:0000256" key="3">
    <source>
        <dbReference type="ARBA" id="ARBA00022989"/>
    </source>
</evidence>
<evidence type="ECO:0000256" key="4">
    <source>
        <dbReference type="ARBA" id="ARBA00023136"/>
    </source>
</evidence>
<dbReference type="Proteomes" id="UP000054007">
    <property type="component" value="Unassembled WGS sequence"/>
</dbReference>
<dbReference type="OrthoDB" id="74314at2759"/>
<evidence type="ECO:0000256" key="2">
    <source>
        <dbReference type="ARBA" id="ARBA00022692"/>
    </source>
</evidence>
<dbReference type="EMBL" id="KN880595">
    <property type="protein sequence ID" value="KIY65309.1"/>
    <property type="molecule type" value="Genomic_DNA"/>
</dbReference>
<evidence type="ECO:0000259" key="7">
    <source>
        <dbReference type="Pfam" id="PF06398"/>
    </source>
</evidence>
<feature type="domain" description="TECPR1-like DysF" evidence="7">
    <location>
        <begin position="96"/>
        <end position="445"/>
    </location>
</feature>
<keyword evidence="3 6" id="KW-1133">Transmembrane helix</keyword>
<keyword evidence="4 6" id="KW-0472">Membrane</keyword>
<evidence type="ECO:0000256" key="6">
    <source>
        <dbReference type="SAM" id="Phobius"/>
    </source>
</evidence>
<reference evidence="8 9" key="1">
    <citation type="journal article" date="2015" name="Fungal Genet. Biol.">
        <title>Evolution of novel wood decay mechanisms in Agaricales revealed by the genome sequences of Fistulina hepatica and Cylindrobasidium torrendii.</title>
        <authorList>
            <person name="Floudas D."/>
            <person name="Held B.W."/>
            <person name="Riley R."/>
            <person name="Nagy L.G."/>
            <person name="Koehler G."/>
            <person name="Ransdell A.S."/>
            <person name="Younus H."/>
            <person name="Chow J."/>
            <person name="Chiniquy J."/>
            <person name="Lipzen A."/>
            <person name="Tritt A."/>
            <person name="Sun H."/>
            <person name="Haridas S."/>
            <person name="LaButti K."/>
            <person name="Ohm R.A."/>
            <person name="Kues U."/>
            <person name="Blanchette R.A."/>
            <person name="Grigoriev I.V."/>
            <person name="Minto R.E."/>
            <person name="Hibbett D.S."/>
        </authorList>
    </citation>
    <scope>NUCLEOTIDE SEQUENCE [LARGE SCALE GENOMIC DNA]</scope>
    <source>
        <strain evidence="8 9">FP15055 ss-10</strain>
    </source>
</reference>
<dbReference type="GO" id="GO:0005778">
    <property type="term" value="C:peroxisomal membrane"/>
    <property type="evidence" value="ECO:0007669"/>
    <property type="project" value="UniProtKB-ARBA"/>
</dbReference>
<evidence type="ECO:0000256" key="5">
    <source>
        <dbReference type="SAM" id="MobiDB-lite"/>
    </source>
</evidence>
<evidence type="ECO:0000313" key="9">
    <source>
        <dbReference type="Proteomes" id="UP000054007"/>
    </source>
</evidence>
<accession>A0A0D7B561</accession>